<keyword evidence="2" id="KW-0812">Transmembrane</keyword>
<feature type="region of interest" description="Disordered" evidence="1">
    <location>
        <begin position="34"/>
        <end position="61"/>
    </location>
</feature>
<feature type="region of interest" description="Disordered" evidence="1">
    <location>
        <begin position="135"/>
        <end position="257"/>
    </location>
</feature>
<evidence type="ECO:0000313" key="3">
    <source>
        <dbReference type="EMBL" id="KAF4667156.1"/>
    </source>
</evidence>
<dbReference type="EMBL" id="JABAHT010000058">
    <property type="protein sequence ID" value="KAF4667156.1"/>
    <property type="molecule type" value="Genomic_DNA"/>
</dbReference>
<accession>A0A7J6M6W9</accession>
<feature type="region of interest" description="Disordered" evidence="1">
    <location>
        <begin position="860"/>
        <end position="949"/>
    </location>
</feature>
<evidence type="ECO:0000313" key="4">
    <source>
        <dbReference type="Proteomes" id="UP000570595"/>
    </source>
</evidence>
<feature type="compositionally biased region" description="Low complexity" evidence="1">
    <location>
        <begin position="147"/>
        <end position="159"/>
    </location>
</feature>
<keyword evidence="2" id="KW-0472">Membrane</keyword>
<comment type="caution">
    <text evidence="3">The sequence shown here is derived from an EMBL/GenBank/DDBJ whole genome shotgun (WGS) entry which is preliminary data.</text>
</comment>
<dbReference type="AlphaFoldDB" id="A0A7J6M6W9"/>
<feature type="compositionally biased region" description="Polar residues" evidence="1">
    <location>
        <begin position="860"/>
        <end position="876"/>
    </location>
</feature>
<gene>
    <name evidence="3" type="ORF">FOZ61_008617</name>
</gene>
<sequence length="1111" mass="117546">MPPLPVEHLAADHPSSAGMIGRFESSSFKKRLSGGASSSTATAAPPATTDHTISEPPSLKAAAVHRVVPPPRRYEHRYSARGICLAAIPCIGGVLVAWVMITDVYRSVEVTPAMLLGVVTASIVLTQVFLTSRTPTGQQPLGPPPQVASAVPQQEQQPQIKLFGSPAVSSMTAKSNDESRQNAVVSYPDPRATQDNPLSPPPAHHNPTAGSHAFISTPHRVPSPYAVAETPSMSSISAASTPIGRPQQDWSNTRPGGLPSIAGVAAADLFGHEVVSAWARTVASDVLDRQIIEPLIRMLAVSDSQLGNAVKVAGQGFFLACATVTDGGRTVTRPPMSTTSSSMGLGGEPSALPGAIYLSDRNLPHPLSSLPELNAAWKHRLVLERYFLLPPIQEADSISTPSGYGGGLLYPSRDYVVARVCDWATHGLRSGYQYDQKEVPSTAYGGRGSGDATAVPTTTCDIVTDSRILDHILLHALDCHMNAGGSAGARPFTSTFVRSVDVRDAAAVESTTAAQVPGLPRPSRWSTGGLGLGGRRGADSPVWIQRCYDTSTGIVTYNVVDATRVNARTVGGAIQREAGPSRAGETMVCQRGNTNIVQALAVFLWSLKKASPDHFSTLPNAFKHAVGEFPPPNPQSGVSAGVFATPSLPQYFARRGQSLDYLHPQLLAICCCRLCMPGNSAVNTTTTIAAAARSGKGGGGLKGPSDRLSPDNRRAYDHDLGPVGTPVTRACSTLSPPSPSPSKGSDGIDRLAVLLKDSIMTAMETRLAKLEEDIQGQIGSLMSHVQMVDHRVEIARIEQKQLGEEVQAKIQDIQLLDALTLHRGQFLNAVATVEQSVASAVATELSRGRASPAVAISATASATPSNCITPSLSAQDVTPHRTPLNQTSVASSSPTTSRLGKSAPHSGIHISETPNGTAPPTPVGRESIVPEPMTGAETTPRSTSPTETDQAIDLSTKLASSLSESGFYVHREAFNYIISWDTDALNLRRGYLMWAFKAAGFHKDAIRPYPSGPGLLDGMILFKAGVRDHHIPTLVSFMTRVVEIAGTAQSTLLASARREADEASTSRMFRQMVSQYPGMVTLREELGHWVANEGFDAAVLLMPHATLNPVL</sequence>
<proteinExistence type="predicted"/>
<organism evidence="3 4">
    <name type="scientific">Perkinsus olseni</name>
    <name type="common">Perkinsus atlanticus</name>
    <dbReference type="NCBI Taxonomy" id="32597"/>
    <lineage>
        <taxon>Eukaryota</taxon>
        <taxon>Sar</taxon>
        <taxon>Alveolata</taxon>
        <taxon>Perkinsozoa</taxon>
        <taxon>Perkinsea</taxon>
        <taxon>Perkinsida</taxon>
        <taxon>Perkinsidae</taxon>
        <taxon>Perkinsus</taxon>
    </lineage>
</organism>
<feature type="compositionally biased region" description="Polar residues" evidence="1">
    <location>
        <begin position="231"/>
        <end position="240"/>
    </location>
</feature>
<feature type="compositionally biased region" description="Low complexity" evidence="1">
    <location>
        <begin position="34"/>
        <end position="49"/>
    </location>
</feature>
<feature type="transmembrane region" description="Helical" evidence="2">
    <location>
        <begin position="113"/>
        <end position="130"/>
    </location>
</feature>
<name>A0A7J6M6W9_PEROL</name>
<evidence type="ECO:0000256" key="1">
    <source>
        <dbReference type="SAM" id="MobiDB-lite"/>
    </source>
</evidence>
<protein>
    <submittedName>
        <fullName evidence="3">Uncharacterized protein</fullName>
    </submittedName>
</protein>
<evidence type="ECO:0000256" key="2">
    <source>
        <dbReference type="SAM" id="Phobius"/>
    </source>
</evidence>
<dbReference type="OrthoDB" id="10496306at2759"/>
<feature type="compositionally biased region" description="Polar residues" evidence="1">
    <location>
        <begin position="883"/>
        <end position="899"/>
    </location>
</feature>
<feature type="compositionally biased region" description="Low complexity" evidence="1">
    <location>
        <begin position="937"/>
        <end position="948"/>
    </location>
</feature>
<feature type="transmembrane region" description="Helical" evidence="2">
    <location>
        <begin position="82"/>
        <end position="101"/>
    </location>
</feature>
<reference evidence="3 4" key="1">
    <citation type="submission" date="2020-04" db="EMBL/GenBank/DDBJ databases">
        <title>Perkinsus olseni comparative genomics.</title>
        <authorList>
            <person name="Bogema D.R."/>
        </authorList>
    </citation>
    <scope>NUCLEOTIDE SEQUENCE [LARGE SCALE GENOMIC DNA]</scope>
    <source>
        <strain evidence="3">ATCC PRA-179</strain>
    </source>
</reference>
<keyword evidence="2" id="KW-1133">Transmembrane helix</keyword>
<dbReference type="Proteomes" id="UP000570595">
    <property type="component" value="Unassembled WGS sequence"/>
</dbReference>